<organism evidence="4 5">
    <name type="scientific">Paenibacillus riograndensis SBR5</name>
    <dbReference type="NCBI Taxonomy" id="1073571"/>
    <lineage>
        <taxon>Bacteria</taxon>
        <taxon>Bacillati</taxon>
        <taxon>Bacillota</taxon>
        <taxon>Bacilli</taxon>
        <taxon>Bacillales</taxon>
        <taxon>Paenibacillaceae</taxon>
        <taxon>Paenibacillus</taxon>
        <taxon>Paenibacillus sonchi group</taxon>
    </lineage>
</organism>
<dbReference type="EMBL" id="LN831776">
    <property type="protein sequence ID" value="CQR53377.1"/>
    <property type="molecule type" value="Genomic_DNA"/>
</dbReference>
<keyword evidence="1" id="KW-0808">Transferase</keyword>
<dbReference type="KEGG" id="pri:PRIO_1338"/>
<dbReference type="InterPro" id="IPR000182">
    <property type="entry name" value="GNAT_dom"/>
</dbReference>
<dbReference type="InterPro" id="IPR016181">
    <property type="entry name" value="Acyl_CoA_acyltransferase"/>
</dbReference>
<dbReference type="GO" id="GO:0016747">
    <property type="term" value="F:acyltransferase activity, transferring groups other than amino-acyl groups"/>
    <property type="evidence" value="ECO:0007669"/>
    <property type="project" value="InterPro"/>
</dbReference>
<evidence type="ECO:0000313" key="4">
    <source>
        <dbReference type="EMBL" id="CQR53377.1"/>
    </source>
</evidence>
<dbReference type="PATRIC" id="fig|1073571.4.peg.1390"/>
<evidence type="ECO:0000259" key="3">
    <source>
        <dbReference type="PROSITE" id="PS51186"/>
    </source>
</evidence>
<evidence type="ECO:0000256" key="1">
    <source>
        <dbReference type="ARBA" id="ARBA00022679"/>
    </source>
</evidence>
<dbReference type="HOGENOM" id="CLU_077728_1_1_9"/>
<name>A0A0E4CV42_9BACL</name>
<reference evidence="5" key="1">
    <citation type="submission" date="2015-03" db="EMBL/GenBank/DDBJ databases">
        <authorList>
            <person name="Wibberg D."/>
        </authorList>
    </citation>
    <scope>NUCLEOTIDE SEQUENCE [LARGE SCALE GENOMIC DNA]</scope>
</reference>
<evidence type="ECO:0000256" key="2">
    <source>
        <dbReference type="ARBA" id="ARBA00023315"/>
    </source>
</evidence>
<dbReference type="Pfam" id="PF00583">
    <property type="entry name" value="Acetyltransf_1"/>
    <property type="match status" value="1"/>
</dbReference>
<dbReference type="SUPFAM" id="SSF55729">
    <property type="entry name" value="Acyl-CoA N-acyltransferases (Nat)"/>
    <property type="match status" value="1"/>
</dbReference>
<proteinExistence type="predicted"/>
<dbReference type="AlphaFoldDB" id="A0A0E4CV42"/>
<dbReference type="RefSeq" id="WP_020429811.1">
    <property type="nucleotide sequence ID" value="NZ_AGBD01000938.1"/>
</dbReference>
<dbReference type="Proteomes" id="UP000033163">
    <property type="component" value="Chromosome I"/>
</dbReference>
<feature type="domain" description="N-acetyltransferase" evidence="3">
    <location>
        <begin position="8"/>
        <end position="164"/>
    </location>
</feature>
<accession>A0A0E4CV42</accession>
<dbReference type="CDD" id="cd04301">
    <property type="entry name" value="NAT_SF"/>
    <property type="match status" value="1"/>
</dbReference>
<gene>
    <name evidence="4" type="ORF">PRIO_1338</name>
</gene>
<evidence type="ECO:0000313" key="5">
    <source>
        <dbReference type="Proteomes" id="UP000033163"/>
    </source>
</evidence>
<protein>
    <submittedName>
        <fullName evidence="4">Toxin-antitoxin system, toxin component, GNAT family</fullName>
    </submittedName>
</protein>
<dbReference type="PROSITE" id="PS51186">
    <property type="entry name" value="GNAT"/>
    <property type="match status" value="1"/>
</dbReference>
<keyword evidence="2" id="KW-0012">Acyltransferase</keyword>
<dbReference type="Gene3D" id="3.40.630.30">
    <property type="match status" value="1"/>
</dbReference>
<dbReference type="InterPro" id="IPR050832">
    <property type="entry name" value="Bact_Acetyltransf"/>
</dbReference>
<sequence length="169" mass="18648">MNHEITIKRLEELQPEIIQQLNTLIIDVVADGASIGFLSPLAAEEAEAYWRGVLAPGVLLWVAQEGDSIVGTVQLHPESKPNSPHRAEIAKLMVHPEHRRKGIARMLMETAEQAAVAGGRTLLVLDTREGDPSNLLYQSRGFVEVGKIPDYVINSDGEMSATVIYYKHQ</sequence>
<dbReference type="PANTHER" id="PTHR43877">
    <property type="entry name" value="AMINOALKYLPHOSPHONATE N-ACETYLTRANSFERASE-RELATED-RELATED"/>
    <property type="match status" value="1"/>
</dbReference>